<dbReference type="InterPro" id="IPR050135">
    <property type="entry name" value="dGTPase-like"/>
</dbReference>
<evidence type="ECO:0000259" key="1">
    <source>
        <dbReference type="PROSITE" id="PS51831"/>
    </source>
</evidence>
<evidence type="ECO:0000313" key="2">
    <source>
        <dbReference type="EMBL" id="TKC12624.1"/>
    </source>
</evidence>
<dbReference type="OrthoDB" id="9803619at2"/>
<dbReference type="CDD" id="cd00077">
    <property type="entry name" value="HDc"/>
    <property type="match status" value="1"/>
</dbReference>
<accession>A0A4U1CUR3</accession>
<dbReference type="SMART" id="SM00471">
    <property type="entry name" value="HDc"/>
    <property type="match status" value="1"/>
</dbReference>
<dbReference type="InterPro" id="IPR045509">
    <property type="entry name" value="HD_assoc_2"/>
</dbReference>
<dbReference type="PANTHER" id="PTHR11373:SF4">
    <property type="entry name" value="DEOXYNUCLEOSIDE TRIPHOSPHATE TRIPHOSPHOHYDROLASE SAMHD1"/>
    <property type="match status" value="1"/>
</dbReference>
<keyword evidence="3" id="KW-1185">Reference proteome</keyword>
<dbReference type="PROSITE" id="PS51831">
    <property type="entry name" value="HD"/>
    <property type="match status" value="1"/>
</dbReference>
<dbReference type="GO" id="GO:0006203">
    <property type="term" value="P:dGTP catabolic process"/>
    <property type="evidence" value="ECO:0007669"/>
    <property type="project" value="TreeGrafter"/>
</dbReference>
<gene>
    <name evidence="2" type="ORF">FA048_03120</name>
</gene>
<dbReference type="Gene3D" id="1.10.3210.10">
    <property type="entry name" value="Hypothetical protein af1432"/>
    <property type="match status" value="1"/>
</dbReference>
<dbReference type="PANTHER" id="PTHR11373">
    <property type="entry name" value="DEOXYNUCLEOSIDE TRIPHOSPHATE TRIPHOSPHOHYDROLASE"/>
    <property type="match status" value="1"/>
</dbReference>
<dbReference type="EMBL" id="SWBR01000001">
    <property type="protein sequence ID" value="TKC12624.1"/>
    <property type="molecule type" value="Genomic_DNA"/>
</dbReference>
<dbReference type="InterPro" id="IPR006674">
    <property type="entry name" value="HD_domain"/>
</dbReference>
<reference evidence="2 3" key="1">
    <citation type="submission" date="2019-04" db="EMBL/GenBank/DDBJ databases">
        <title>Pedobacter sp. RP-3-22 sp. nov., isolated from Arctic soil.</title>
        <authorList>
            <person name="Dahal R.H."/>
            <person name="Kim D.-U."/>
        </authorList>
    </citation>
    <scope>NUCLEOTIDE SEQUENCE [LARGE SCALE GENOMIC DNA]</scope>
    <source>
        <strain evidence="2 3">RP-3-22</strain>
    </source>
</reference>
<dbReference type="RefSeq" id="WP_136838749.1">
    <property type="nucleotide sequence ID" value="NZ_SWBR01000001.1"/>
</dbReference>
<dbReference type="Pfam" id="PF19276">
    <property type="entry name" value="HD_assoc_2"/>
    <property type="match status" value="1"/>
</dbReference>
<comment type="caution">
    <text evidence="2">The sequence shown here is derived from an EMBL/GenBank/DDBJ whole genome shotgun (WGS) entry which is preliminary data.</text>
</comment>
<protein>
    <submittedName>
        <fullName evidence="2">HD domain-containing protein</fullName>
    </submittedName>
</protein>
<dbReference type="AlphaFoldDB" id="A0A4U1CUR3"/>
<dbReference type="Pfam" id="PF01966">
    <property type="entry name" value="HD"/>
    <property type="match status" value="1"/>
</dbReference>
<feature type="domain" description="HD" evidence="1">
    <location>
        <begin position="54"/>
        <end position="163"/>
    </location>
</feature>
<evidence type="ECO:0000313" key="3">
    <source>
        <dbReference type="Proteomes" id="UP000309488"/>
    </source>
</evidence>
<dbReference type="InterPro" id="IPR003607">
    <property type="entry name" value="HD/PDEase_dom"/>
</dbReference>
<name>A0A4U1CUR3_9SPHI</name>
<dbReference type="Proteomes" id="UP000309488">
    <property type="component" value="Unassembled WGS sequence"/>
</dbReference>
<proteinExistence type="predicted"/>
<organism evidence="2 3">
    <name type="scientific">Pedobacter polaris</name>
    <dbReference type="NCBI Taxonomy" id="2571273"/>
    <lineage>
        <taxon>Bacteria</taxon>
        <taxon>Pseudomonadati</taxon>
        <taxon>Bacteroidota</taxon>
        <taxon>Sphingobacteriia</taxon>
        <taxon>Sphingobacteriales</taxon>
        <taxon>Sphingobacteriaceae</taxon>
        <taxon>Pedobacter</taxon>
    </lineage>
</organism>
<dbReference type="GO" id="GO:0008832">
    <property type="term" value="F:dGTPase activity"/>
    <property type="evidence" value="ECO:0007669"/>
    <property type="project" value="TreeGrafter"/>
</dbReference>
<dbReference type="SUPFAM" id="SSF109604">
    <property type="entry name" value="HD-domain/PDEase-like"/>
    <property type="match status" value="1"/>
</dbReference>
<sequence length="407" mass="46954">MNKKKIINDPVYGFITIPSALVYDLISHPYFQRLRYIKQLGMTHLVYPGALHTRFHHAIGAMHLMSLALEVLRNKGHQITPQEEEAATIAILLHDIGHGPFSHALEHTLVNGIKHEDISMLMMDRLNEEFDGRLTPAITIFRGKYHRNFFCQLISGQLDLDRMDYLNRDSFFTGVSEGVISFDRIIKMFNVVDDQLVIEEKGIYSIEKFLIARRLMYWQVYLHKTVIAGEQLLVKILERAKELASSGEKLFATPSLQHFLQNDITELNFFEDDFHLLQFSKLDDQDIYASVKVWESHDDLILSRLCKMLNSRTLYKVEISNTEPSADRIERLATQTALALNLEEDDVAYFVFTDTIRNRAYNAGNSNINILMKNNELVDIAKASDLSNLESLDKTVKKHILCYTRDI</sequence>